<dbReference type="EMBL" id="CM051406">
    <property type="protein sequence ID" value="KAJ4704152.1"/>
    <property type="molecule type" value="Genomic_DNA"/>
</dbReference>
<protein>
    <submittedName>
        <fullName evidence="1">DUF2431 domain protein</fullName>
    </submittedName>
</protein>
<comment type="caution">
    <text evidence="1">The sequence shown here is derived from an EMBL/GenBank/DDBJ whole genome shotgun (WGS) entry which is preliminary data.</text>
</comment>
<organism evidence="1 2">
    <name type="scientific">Melia azedarach</name>
    <name type="common">Chinaberry tree</name>
    <dbReference type="NCBI Taxonomy" id="155640"/>
    <lineage>
        <taxon>Eukaryota</taxon>
        <taxon>Viridiplantae</taxon>
        <taxon>Streptophyta</taxon>
        <taxon>Embryophyta</taxon>
        <taxon>Tracheophyta</taxon>
        <taxon>Spermatophyta</taxon>
        <taxon>Magnoliopsida</taxon>
        <taxon>eudicotyledons</taxon>
        <taxon>Gunneridae</taxon>
        <taxon>Pentapetalae</taxon>
        <taxon>rosids</taxon>
        <taxon>malvids</taxon>
        <taxon>Sapindales</taxon>
        <taxon>Meliaceae</taxon>
        <taxon>Melia</taxon>
    </lineage>
</organism>
<keyword evidence="2" id="KW-1185">Reference proteome</keyword>
<gene>
    <name evidence="1" type="ORF">OWV82_023950</name>
</gene>
<dbReference type="Proteomes" id="UP001164539">
    <property type="component" value="Chromosome 13"/>
</dbReference>
<evidence type="ECO:0000313" key="2">
    <source>
        <dbReference type="Proteomes" id="UP001164539"/>
    </source>
</evidence>
<reference evidence="1 2" key="1">
    <citation type="journal article" date="2023" name="Science">
        <title>Complex scaffold remodeling in plant triterpene biosynthesis.</title>
        <authorList>
            <person name="De La Pena R."/>
            <person name="Hodgson H."/>
            <person name="Liu J.C."/>
            <person name="Stephenson M.J."/>
            <person name="Martin A.C."/>
            <person name="Owen C."/>
            <person name="Harkess A."/>
            <person name="Leebens-Mack J."/>
            <person name="Jimenez L.E."/>
            <person name="Osbourn A."/>
            <person name="Sattely E.S."/>
        </authorList>
    </citation>
    <scope>NUCLEOTIDE SEQUENCE [LARGE SCALE GENOMIC DNA]</scope>
    <source>
        <strain evidence="2">cv. JPN11</strain>
        <tissue evidence="1">Leaf</tissue>
    </source>
</reference>
<evidence type="ECO:0000313" key="1">
    <source>
        <dbReference type="EMBL" id="KAJ4704152.1"/>
    </source>
</evidence>
<accession>A0ACC1WYG8</accession>
<name>A0ACC1WYG8_MELAZ</name>
<sequence length="252" mass="29140">MVVIMGKEEEEEEKNRTESDEDEDDDDDDDDEELETEPEKWRNHYSSKHRILLVGEGDFSFSLCLAREFGSAHNMVATSLDTQDAIARKYSNGVGNLRELEERGCLVLYGVDAKQMSKHFFLRTQKFDRIIYNFPHIGFPFRESSYCQIQLNKELVKGFLMNAKVLLKEEKGEIHVTHKEGEPYGKWELVKKAEKIGLSLHEVVPFCKKDYPDYDNKRAQGNHADNPFHIGDSSTYKFKMVTPSTKFAQNGK</sequence>
<proteinExistence type="predicted"/>